<evidence type="ECO:0000256" key="3">
    <source>
        <dbReference type="ARBA" id="ARBA00022989"/>
    </source>
</evidence>
<dbReference type="EMBL" id="RQVS01000025">
    <property type="protein sequence ID" value="RRJ85595.1"/>
    <property type="molecule type" value="Genomic_DNA"/>
</dbReference>
<sequence>MNTSASPQQPYTPHPQAGPNGEDRTAAVVAHLSAPIAAIVSAGWLSFVGPLIVWLIYKDRSPFVRTAAAQSFNYQITMWLTGIVGWILIFTIVLFPIGLLMLLVSSVMAIILGVWGAIRTAGGNQYRYPWNVPLLK</sequence>
<dbReference type="AlphaFoldDB" id="A0A3P3VS71"/>
<comment type="subcellular location">
    <subcellularLocation>
        <location evidence="1">Membrane</location>
        <topology evidence="1">Multi-pass membrane protein</topology>
    </subcellularLocation>
</comment>
<feature type="compositionally biased region" description="Polar residues" evidence="5">
    <location>
        <begin position="1"/>
        <end position="11"/>
    </location>
</feature>
<feature type="transmembrane region" description="Helical" evidence="6">
    <location>
        <begin position="101"/>
        <end position="118"/>
    </location>
</feature>
<keyword evidence="8" id="KW-1185">Reference proteome</keyword>
<evidence type="ECO:0000256" key="4">
    <source>
        <dbReference type="ARBA" id="ARBA00023136"/>
    </source>
</evidence>
<feature type="region of interest" description="Disordered" evidence="5">
    <location>
        <begin position="1"/>
        <end position="22"/>
    </location>
</feature>
<dbReference type="Pfam" id="PF09685">
    <property type="entry name" value="MamF_MmsF"/>
    <property type="match status" value="1"/>
</dbReference>
<dbReference type="RefSeq" id="WP_124974096.1">
    <property type="nucleotide sequence ID" value="NZ_RQVS01000025.1"/>
</dbReference>
<keyword evidence="3 6" id="KW-1133">Transmembrane helix</keyword>
<dbReference type="Proteomes" id="UP000274391">
    <property type="component" value="Unassembled WGS sequence"/>
</dbReference>
<protein>
    <submittedName>
        <fullName evidence="7">DUF4870 domain-containing protein</fullName>
    </submittedName>
</protein>
<evidence type="ECO:0000256" key="2">
    <source>
        <dbReference type="ARBA" id="ARBA00022692"/>
    </source>
</evidence>
<dbReference type="InterPro" id="IPR019109">
    <property type="entry name" value="MamF_MmsF"/>
</dbReference>
<evidence type="ECO:0000313" key="8">
    <source>
        <dbReference type="Proteomes" id="UP000274391"/>
    </source>
</evidence>
<evidence type="ECO:0000313" key="7">
    <source>
        <dbReference type="EMBL" id="RRJ85595.1"/>
    </source>
</evidence>
<reference evidence="7 8" key="1">
    <citation type="submission" date="2018-11" db="EMBL/GenBank/DDBJ databases">
        <title>YIM 102482-1 draft genome.</title>
        <authorList>
            <person name="Li G."/>
            <person name="Jiang Y."/>
        </authorList>
    </citation>
    <scope>NUCLEOTIDE SEQUENCE [LARGE SCALE GENOMIC DNA]</scope>
    <source>
        <strain evidence="7 8">YIM 102482-1</strain>
    </source>
</reference>
<gene>
    <name evidence="7" type="ORF">EG850_12815</name>
</gene>
<dbReference type="OrthoDB" id="9808930at2"/>
<feature type="transmembrane region" description="Helical" evidence="6">
    <location>
        <begin position="36"/>
        <end position="57"/>
    </location>
</feature>
<organism evidence="7 8">
    <name type="scientific">Gulosibacter macacae</name>
    <dbReference type="NCBI Taxonomy" id="2488791"/>
    <lineage>
        <taxon>Bacteria</taxon>
        <taxon>Bacillati</taxon>
        <taxon>Actinomycetota</taxon>
        <taxon>Actinomycetes</taxon>
        <taxon>Micrococcales</taxon>
        <taxon>Microbacteriaceae</taxon>
        <taxon>Gulosibacter</taxon>
    </lineage>
</organism>
<keyword evidence="4 6" id="KW-0472">Membrane</keyword>
<evidence type="ECO:0000256" key="1">
    <source>
        <dbReference type="ARBA" id="ARBA00004141"/>
    </source>
</evidence>
<evidence type="ECO:0000256" key="5">
    <source>
        <dbReference type="SAM" id="MobiDB-lite"/>
    </source>
</evidence>
<name>A0A3P3VS71_9MICO</name>
<feature type="transmembrane region" description="Helical" evidence="6">
    <location>
        <begin position="78"/>
        <end position="95"/>
    </location>
</feature>
<comment type="caution">
    <text evidence="7">The sequence shown here is derived from an EMBL/GenBank/DDBJ whole genome shotgun (WGS) entry which is preliminary data.</text>
</comment>
<proteinExistence type="predicted"/>
<evidence type="ECO:0000256" key="6">
    <source>
        <dbReference type="SAM" id="Phobius"/>
    </source>
</evidence>
<accession>A0A3P3VS71</accession>
<keyword evidence="2 6" id="KW-0812">Transmembrane</keyword>